<dbReference type="AlphaFoldDB" id="A0A1G4JSY0"/>
<dbReference type="Pfam" id="PF20945">
    <property type="entry name" value="RMP1"/>
    <property type="match status" value="1"/>
</dbReference>
<feature type="compositionally biased region" description="Basic residues" evidence="1">
    <location>
        <begin position="193"/>
        <end position="203"/>
    </location>
</feature>
<evidence type="ECO:0000313" key="5">
    <source>
        <dbReference type="Proteomes" id="UP000190274"/>
    </source>
</evidence>
<organism evidence="4 5">
    <name type="scientific">Lachancea dasiensis</name>
    <dbReference type="NCBI Taxonomy" id="1072105"/>
    <lineage>
        <taxon>Eukaryota</taxon>
        <taxon>Fungi</taxon>
        <taxon>Dikarya</taxon>
        <taxon>Ascomycota</taxon>
        <taxon>Saccharomycotina</taxon>
        <taxon>Saccharomycetes</taxon>
        <taxon>Saccharomycetales</taxon>
        <taxon>Saccharomycetaceae</taxon>
        <taxon>Lachancea</taxon>
    </lineage>
</organism>
<keyword evidence="2" id="KW-1133">Transmembrane helix</keyword>
<keyword evidence="5" id="KW-1185">Reference proteome</keyword>
<dbReference type="GO" id="GO:0042134">
    <property type="term" value="F:rRNA primary transcript binding"/>
    <property type="evidence" value="ECO:0007669"/>
    <property type="project" value="EnsemblFungi"/>
</dbReference>
<feature type="region of interest" description="Disordered" evidence="1">
    <location>
        <begin position="192"/>
        <end position="211"/>
    </location>
</feature>
<dbReference type="CDD" id="cd22573">
    <property type="entry name" value="RMP1_RBD"/>
    <property type="match status" value="1"/>
</dbReference>
<feature type="transmembrane region" description="Helical" evidence="2">
    <location>
        <begin position="83"/>
        <end position="107"/>
    </location>
</feature>
<dbReference type="GO" id="GO:0000294">
    <property type="term" value="P:nuclear-transcribed mRNA catabolic process, RNase MRP-dependent"/>
    <property type="evidence" value="ECO:0007669"/>
    <property type="project" value="EnsemblFungi"/>
</dbReference>
<evidence type="ECO:0000259" key="3">
    <source>
        <dbReference type="Pfam" id="PF20945"/>
    </source>
</evidence>
<dbReference type="OrthoDB" id="5414547at2759"/>
<evidence type="ECO:0000313" key="4">
    <source>
        <dbReference type="EMBL" id="SCU93987.1"/>
    </source>
</evidence>
<keyword evidence="2" id="KW-0812">Transmembrane</keyword>
<proteinExistence type="predicted"/>
<dbReference type="GO" id="GO:0000466">
    <property type="term" value="P:maturation of 5.8S rRNA from tricistronic rRNA transcript (SSU-rRNA, 5.8S rRNA, LSU-rRNA)"/>
    <property type="evidence" value="ECO:0007669"/>
    <property type="project" value="EnsemblFungi"/>
</dbReference>
<gene>
    <name evidence="4" type="ORF">LADA_0G05908G</name>
</gene>
<sequence>MLPKNGAVSNRLHQELRYILLIYHRNKNQHKAAVWWRHFNELKRSVTQVLVLIQPNTTLLNTQIVTLYNILQKLRKRQLSRMYYSFNGVVGLGQFVTLGVVLIGLLARVSALYNRIYEEHEKHFRDMGLIASQSVKLSTQIPSDQMQLLVEEELGEEVKLDDESLKIPESEVWKAVTDVEVRTKEIQGIEKGMKKKKKKAKKKSTMDDIFG</sequence>
<dbReference type="PANTHER" id="PTHR37792">
    <property type="entry name" value="RIBONUCLEASE MRP PROTEIN SUBUNIT RMP1"/>
    <property type="match status" value="1"/>
</dbReference>
<keyword evidence="2" id="KW-0472">Membrane</keyword>
<dbReference type="PANTHER" id="PTHR37792:SF1">
    <property type="entry name" value="RIBONUCLEASE MRP PROTEIN SUBUNIT RMP1"/>
    <property type="match status" value="1"/>
</dbReference>
<accession>A0A1G4JSY0</accession>
<dbReference type="Proteomes" id="UP000190274">
    <property type="component" value="Chromosome G"/>
</dbReference>
<evidence type="ECO:0000256" key="1">
    <source>
        <dbReference type="SAM" id="MobiDB-lite"/>
    </source>
</evidence>
<dbReference type="InterPro" id="IPR047205">
    <property type="entry name" value="RMP1"/>
</dbReference>
<dbReference type="EMBL" id="LT598457">
    <property type="protein sequence ID" value="SCU93987.1"/>
    <property type="molecule type" value="Genomic_DNA"/>
</dbReference>
<dbReference type="GO" id="GO:0000172">
    <property type="term" value="C:ribonuclease MRP complex"/>
    <property type="evidence" value="ECO:0007669"/>
    <property type="project" value="EnsemblFungi"/>
</dbReference>
<reference evidence="5" key="1">
    <citation type="submission" date="2016-03" db="EMBL/GenBank/DDBJ databases">
        <authorList>
            <person name="Devillers H."/>
        </authorList>
    </citation>
    <scope>NUCLEOTIDE SEQUENCE [LARGE SCALE GENOMIC DNA]</scope>
</reference>
<feature type="domain" description="RNase MRP protein 1 RNA binding" evidence="3">
    <location>
        <begin position="19"/>
        <end position="108"/>
    </location>
</feature>
<dbReference type="STRING" id="1266660.A0A1G4JSY0"/>
<protein>
    <submittedName>
        <fullName evidence="4">LADA_0G05908g1_1</fullName>
    </submittedName>
</protein>
<evidence type="ECO:0000256" key="2">
    <source>
        <dbReference type="SAM" id="Phobius"/>
    </source>
</evidence>
<name>A0A1G4JSY0_9SACH</name>
<dbReference type="InterPro" id="IPR047204">
    <property type="entry name" value="RMP1_RBD"/>
</dbReference>